<reference evidence="7 8" key="1">
    <citation type="journal article" date="2013" name="BMC Genomics">
        <title>Reconstruction of the lipid metabolism for the microalga Monoraphidium neglectum from its genome sequence reveals characteristics suitable for biofuel production.</title>
        <authorList>
            <person name="Bogen C."/>
            <person name="Al-Dilaimi A."/>
            <person name="Albersmeier A."/>
            <person name="Wichmann J."/>
            <person name="Grundmann M."/>
            <person name="Rupp O."/>
            <person name="Lauersen K.J."/>
            <person name="Blifernez-Klassen O."/>
            <person name="Kalinowski J."/>
            <person name="Goesmann A."/>
            <person name="Mussgnug J.H."/>
            <person name="Kruse O."/>
        </authorList>
    </citation>
    <scope>NUCLEOTIDE SEQUENCE [LARGE SCALE GENOMIC DNA]</scope>
    <source>
        <strain evidence="7 8">SAG 48.87</strain>
    </source>
</reference>
<gene>
    <name evidence="7" type="ORF">MNEG_2306</name>
</gene>
<feature type="transmembrane region" description="Helical" evidence="5">
    <location>
        <begin position="470"/>
        <end position="491"/>
    </location>
</feature>
<evidence type="ECO:0000256" key="1">
    <source>
        <dbReference type="ARBA" id="ARBA00004651"/>
    </source>
</evidence>
<evidence type="ECO:0000256" key="3">
    <source>
        <dbReference type="ARBA" id="ARBA00022475"/>
    </source>
</evidence>
<dbReference type="Gene3D" id="1.20.1250.20">
    <property type="entry name" value="MFS general substrate transporter like domains"/>
    <property type="match status" value="1"/>
</dbReference>
<dbReference type="PANTHER" id="PTHR43528:SF7">
    <property type="entry name" value="MFS TRANSPORTER"/>
    <property type="match status" value="1"/>
</dbReference>
<dbReference type="GeneID" id="25735184"/>
<keyword evidence="5" id="KW-0812">Transmembrane</keyword>
<evidence type="ECO:0000256" key="4">
    <source>
        <dbReference type="ARBA" id="ARBA00022847"/>
    </source>
</evidence>
<proteinExistence type="predicted"/>
<keyword evidence="4" id="KW-0769">Symport</keyword>
<dbReference type="OrthoDB" id="5296287at2759"/>
<feature type="transmembrane region" description="Helical" evidence="5">
    <location>
        <begin position="125"/>
        <end position="150"/>
    </location>
</feature>
<feature type="transmembrane region" description="Helical" evidence="5">
    <location>
        <begin position="60"/>
        <end position="80"/>
    </location>
</feature>
<evidence type="ECO:0000256" key="5">
    <source>
        <dbReference type="SAM" id="Phobius"/>
    </source>
</evidence>
<dbReference type="GO" id="GO:0005886">
    <property type="term" value="C:plasma membrane"/>
    <property type="evidence" value="ECO:0007669"/>
    <property type="project" value="UniProtKB-SubCell"/>
</dbReference>
<dbReference type="PROSITE" id="PS50850">
    <property type="entry name" value="MFS"/>
    <property type="match status" value="1"/>
</dbReference>
<dbReference type="EMBL" id="KK100476">
    <property type="protein sequence ID" value="KIZ05650.1"/>
    <property type="molecule type" value="Genomic_DNA"/>
</dbReference>
<dbReference type="InterPro" id="IPR011701">
    <property type="entry name" value="MFS"/>
</dbReference>
<dbReference type="InterPro" id="IPR051084">
    <property type="entry name" value="H+-coupled_symporters"/>
</dbReference>
<accession>A0A0D2MT10</accession>
<feature type="transmembrane region" description="Helical" evidence="5">
    <location>
        <begin position="340"/>
        <end position="363"/>
    </location>
</feature>
<comment type="subcellular location">
    <subcellularLocation>
        <location evidence="1">Cell membrane</location>
        <topology evidence="1">Multi-pass membrane protein</topology>
    </subcellularLocation>
</comment>
<dbReference type="Pfam" id="PF07690">
    <property type="entry name" value="MFS_1"/>
    <property type="match status" value="1"/>
</dbReference>
<keyword evidence="3" id="KW-1003">Cell membrane</keyword>
<feature type="domain" description="Major facilitator superfamily (MFS) profile" evidence="6">
    <location>
        <begin position="19"/>
        <end position="495"/>
    </location>
</feature>
<dbReference type="KEGG" id="mng:MNEG_2306"/>
<feature type="transmembrane region" description="Helical" evidence="5">
    <location>
        <begin position="18"/>
        <end position="40"/>
    </location>
</feature>
<feature type="transmembrane region" description="Helical" evidence="5">
    <location>
        <begin position="397"/>
        <end position="421"/>
    </location>
</feature>
<feature type="transmembrane region" description="Helical" evidence="5">
    <location>
        <begin position="162"/>
        <end position="183"/>
    </location>
</feature>
<dbReference type="RefSeq" id="XP_013904669.1">
    <property type="nucleotide sequence ID" value="XM_014049215.1"/>
</dbReference>
<dbReference type="GO" id="GO:0015293">
    <property type="term" value="F:symporter activity"/>
    <property type="evidence" value="ECO:0007669"/>
    <property type="project" value="UniProtKB-KW"/>
</dbReference>
<feature type="transmembrane region" description="Helical" evidence="5">
    <location>
        <begin position="370"/>
        <end position="391"/>
    </location>
</feature>
<dbReference type="InterPro" id="IPR036259">
    <property type="entry name" value="MFS_trans_sf"/>
</dbReference>
<keyword evidence="8" id="KW-1185">Reference proteome</keyword>
<dbReference type="InterPro" id="IPR020846">
    <property type="entry name" value="MFS_dom"/>
</dbReference>
<feature type="transmembrane region" description="Helical" evidence="5">
    <location>
        <begin position="195"/>
        <end position="214"/>
    </location>
</feature>
<name>A0A0D2MT10_9CHLO</name>
<evidence type="ECO:0000259" key="6">
    <source>
        <dbReference type="PROSITE" id="PS50850"/>
    </source>
</evidence>
<dbReference type="PANTHER" id="PTHR43528">
    <property type="entry name" value="ALPHA-KETOGLUTARATE PERMEASE"/>
    <property type="match status" value="1"/>
</dbReference>
<evidence type="ECO:0000313" key="7">
    <source>
        <dbReference type="EMBL" id="KIZ05650.1"/>
    </source>
</evidence>
<sequence length="503" mass="53735">MVLAKFQPKALDVNQWKLVLIVAGIGTILEYFDFYCYTQLSAVLGKVFFPSGDPVVTALSYWGVFAIAFVSRPVGALFYGHIGDKYGRRWSFTFAILQQAFGTFLIGILPTYAIGRYSAGIASPILLAIIRIIQGTAFGGEFGGAAVYISELADVKTRARSVTALQCMVNIGLALASLLSLALQASLSKEAMLEWGWRVPFLVAGFTAFIGYYIRRGLPEPAAFVNAKKEEQLADEAEGVEGGATVKADAGLVVGTPTTGKATPESDDEESDVDAQDQGVLTAFHGHSRAKLPFVRLLKNNATGLAIHFLFGAWVFGAFFVAVTWLATELANGFGLPGPIALTITIISLFFNAAGLLTAGYLLDHGLPAIRAWAATVVVGVSTGFGLYWWVGTGSIAALWVAPSLLHLVIGFGQAFVVLPLTRIYHPLERTTGFSFAFAVGYGILGGISPIVVTALKAKLPAEIKGIAPAIWLSILSAGSFIGVILLRLYLPRLDKPYVGRIR</sequence>
<dbReference type="SUPFAM" id="SSF103473">
    <property type="entry name" value="MFS general substrate transporter"/>
    <property type="match status" value="1"/>
</dbReference>
<feature type="transmembrane region" description="Helical" evidence="5">
    <location>
        <begin position="433"/>
        <end position="458"/>
    </location>
</feature>
<evidence type="ECO:0000256" key="2">
    <source>
        <dbReference type="ARBA" id="ARBA00022448"/>
    </source>
</evidence>
<organism evidence="7 8">
    <name type="scientific">Monoraphidium neglectum</name>
    <dbReference type="NCBI Taxonomy" id="145388"/>
    <lineage>
        <taxon>Eukaryota</taxon>
        <taxon>Viridiplantae</taxon>
        <taxon>Chlorophyta</taxon>
        <taxon>core chlorophytes</taxon>
        <taxon>Chlorophyceae</taxon>
        <taxon>CS clade</taxon>
        <taxon>Sphaeropleales</taxon>
        <taxon>Selenastraceae</taxon>
        <taxon>Monoraphidium</taxon>
    </lineage>
</organism>
<dbReference type="Proteomes" id="UP000054498">
    <property type="component" value="Unassembled WGS sequence"/>
</dbReference>
<evidence type="ECO:0000313" key="8">
    <source>
        <dbReference type="Proteomes" id="UP000054498"/>
    </source>
</evidence>
<feature type="transmembrane region" description="Helical" evidence="5">
    <location>
        <begin position="305"/>
        <end position="328"/>
    </location>
</feature>
<keyword evidence="5" id="KW-1133">Transmembrane helix</keyword>
<keyword evidence="2" id="KW-0813">Transport</keyword>
<keyword evidence="5" id="KW-0472">Membrane</keyword>
<feature type="transmembrane region" description="Helical" evidence="5">
    <location>
        <begin position="92"/>
        <end position="113"/>
    </location>
</feature>
<protein>
    <submittedName>
        <fullName evidence="7">Inner membrane metabolite transport protein yhjE</fullName>
    </submittedName>
</protein>
<dbReference type="AlphaFoldDB" id="A0A0D2MT10"/>